<organism evidence="1 2">
    <name type="scientific">Lipomyces orientalis</name>
    <dbReference type="NCBI Taxonomy" id="1233043"/>
    <lineage>
        <taxon>Eukaryota</taxon>
        <taxon>Fungi</taxon>
        <taxon>Dikarya</taxon>
        <taxon>Ascomycota</taxon>
        <taxon>Saccharomycotina</taxon>
        <taxon>Lipomycetes</taxon>
        <taxon>Lipomycetales</taxon>
        <taxon>Lipomycetaceae</taxon>
        <taxon>Lipomyces</taxon>
    </lineage>
</organism>
<reference evidence="2" key="1">
    <citation type="journal article" date="2024" name="Front. Bioeng. Biotechnol.">
        <title>Genome-scale model development and genomic sequencing of the oleaginous clade Lipomyces.</title>
        <authorList>
            <person name="Czajka J.J."/>
            <person name="Han Y."/>
            <person name="Kim J."/>
            <person name="Mondo S.J."/>
            <person name="Hofstad B.A."/>
            <person name="Robles A."/>
            <person name="Haridas S."/>
            <person name="Riley R."/>
            <person name="LaButti K."/>
            <person name="Pangilinan J."/>
            <person name="Andreopoulos W."/>
            <person name="Lipzen A."/>
            <person name="Yan J."/>
            <person name="Wang M."/>
            <person name="Ng V."/>
            <person name="Grigoriev I.V."/>
            <person name="Spatafora J.W."/>
            <person name="Magnuson J.K."/>
            <person name="Baker S.E."/>
            <person name="Pomraning K.R."/>
        </authorList>
    </citation>
    <scope>NUCLEOTIDE SEQUENCE [LARGE SCALE GENOMIC DNA]</scope>
    <source>
        <strain evidence="2">CBS 10300</strain>
    </source>
</reference>
<dbReference type="EMBL" id="MU970057">
    <property type="protein sequence ID" value="KAK9323814.1"/>
    <property type="molecule type" value="Genomic_DNA"/>
</dbReference>
<accession>A0ACC3TRU0</accession>
<sequence length="442" mass="49997">MPSRRNHKKSRLGCLQCKRRKVKCDEKVPRCSGCAKHNIACKYTSSSVNKLLLSRSLYSEDRQVFDTAGCSSSSSWTTGRYLPSSSAHETSLNDRFLLHAPLSIDPSTLSTSPSSLCALNMWGYSAERDNQFKSDLFIRELELMHHYSTQTYQSFSDTPEIQEIWKTIVPKEALTHRFLMHGLLALSALHLIRANIRKDKTRTTYVEIATIHQSLGLNLFRQELNHITPLNCHAAFAFSGILSISAFAFSSCTGIKQGVGPVEEILQTFMLLRGGVEILCIAWNWIENGQLGPILDRKWNGTTLDDSVPQEIRNALEHLDKLNNDNFDGITKEACSSAIEKLRATFGKFYANSEKMRIAMMWPIAIPAAYITLLHSRQPMALVILAHYCIILQWLDGCWWMTGWSEQLVLAIYQSLDATWWSSIRCPMQIVGLVEKLGNQSQ</sequence>
<protein>
    <submittedName>
        <fullName evidence="1">Uncharacterized protein</fullName>
    </submittedName>
</protein>
<dbReference type="Proteomes" id="UP001489719">
    <property type="component" value="Unassembled WGS sequence"/>
</dbReference>
<evidence type="ECO:0000313" key="1">
    <source>
        <dbReference type="EMBL" id="KAK9323814.1"/>
    </source>
</evidence>
<evidence type="ECO:0000313" key="2">
    <source>
        <dbReference type="Proteomes" id="UP001489719"/>
    </source>
</evidence>
<name>A0ACC3TRU0_9ASCO</name>
<keyword evidence="2" id="KW-1185">Reference proteome</keyword>
<gene>
    <name evidence="1" type="ORF">V1517DRAFT_257516</name>
</gene>
<proteinExistence type="predicted"/>
<comment type="caution">
    <text evidence="1">The sequence shown here is derived from an EMBL/GenBank/DDBJ whole genome shotgun (WGS) entry which is preliminary data.</text>
</comment>